<proteinExistence type="predicted"/>
<dbReference type="Proteomes" id="UP000438196">
    <property type="component" value="Unassembled WGS sequence"/>
</dbReference>
<dbReference type="EMBL" id="WNNK01000029">
    <property type="protein sequence ID" value="MUF07720.1"/>
    <property type="molecule type" value="Genomic_DNA"/>
</dbReference>
<sequence length="275" mass="30434">MGDFAKSLSERSKHTKITTGHCLICGIYGTLSQDHVPPQGSITVTAVEQVHLTEAFDLQRPKVQGVRSPNGSKFRTICRNCNMTALGQSDGEIAEVCKSLTLKINHFFKYANSPVSSVCNPVNALKYARAMVGHVLSATSVTECVKPGQPTPYFDPLKKFVLGDDHAMSDTHDIFYWFFPHRYHQSIKLFSVKNGQNMCCMSLLSFFPLAFLVTEKDKGIYPAGAVKLELTDKSLFLDLSGRNVRFSSFPAVELQGDQIVALTAQMSIVSYPIKK</sequence>
<comment type="caution">
    <text evidence="1">The sequence shown here is derived from an EMBL/GenBank/DDBJ whole genome shotgun (WGS) entry which is preliminary data.</text>
</comment>
<evidence type="ECO:0000313" key="1">
    <source>
        <dbReference type="EMBL" id="MUF07720.1"/>
    </source>
</evidence>
<dbReference type="OrthoDB" id="9182441at2"/>
<dbReference type="AlphaFoldDB" id="A0A6I3WAL5"/>
<reference evidence="1 2" key="1">
    <citation type="submission" date="2019-11" db="EMBL/GenBank/DDBJ databases">
        <title>Pseudomonas karstica sp. nov. and Pseudomonas spelaei sp. nov. from karst caves.</title>
        <authorList>
            <person name="Zeman M."/>
        </authorList>
    </citation>
    <scope>NUCLEOTIDE SEQUENCE [LARGE SCALE GENOMIC DNA]</scope>
    <source>
        <strain evidence="1 2">CCM 7893</strain>
    </source>
</reference>
<protein>
    <submittedName>
        <fullName evidence="1">Metal-binding protein</fullName>
    </submittedName>
</protein>
<evidence type="ECO:0000313" key="2">
    <source>
        <dbReference type="Proteomes" id="UP000438196"/>
    </source>
</evidence>
<name>A0A6I3WAL5_9PSED</name>
<gene>
    <name evidence="1" type="ORF">GNF76_25540</name>
</gene>
<keyword evidence="2" id="KW-1185">Reference proteome</keyword>
<accession>A0A6I3WAL5</accession>
<dbReference type="RefSeq" id="WP_155585845.1">
    <property type="nucleotide sequence ID" value="NZ_JBHSTH010000048.1"/>
</dbReference>
<organism evidence="1 2">
    <name type="scientific">Pseudomonas spelaei</name>
    <dbReference type="NCBI Taxonomy" id="1055469"/>
    <lineage>
        <taxon>Bacteria</taxon>
        <taxon>Pseudomonadati</taxon>
        <taxon>Pseudomonadota</taxon>
        <taxon>Gammaproteobacteria</taxon>
        <taxon>Pseudomonadales</taxon>
        <taxon>Pseudomonadaceae</taxon>
        <taxon>Pseudomonas</taxon>
    </lineage>
</organism>